<dbReference type="InterPro" id="IPR006066">
    <property type="entry name" value="NO2/SO3_Rdtase_FeS/sirohaem_BS"/>
</dbReference>
<gene>
    <name evidence="11" type="primary">nirA</name>
    <name evidence="11" type="ORF">DF3PB_4080001</name>
</gene>
<dbReference type="Gene3D" id="3.90.480.10">
    <property type="entry name" value="Sulfite Reductase Hemoprotein,Domain 2"/>
    <property type="match status" value="1"/>
</dbReference>
<dbReference type="InterPro" id="IPR005117">
    <property type="entry name" value="NiRdtase/SiRdtase_haem-b_fer"/>
</dbReference>
<keyword evidence="2" id="KW-0004">4Fe-4S</keyword>
<dbReference type="Pfam" id="PF01077">
    <property type="entry name" value="NIR_SIR"/>
    <property type="match status" value="2"/>
</dbReference>
<dbReference type="PROSITE" id="PS00365">
    <property type="entry name" value="NIR_SIR"/>
    <property type="match status" value="1"/>
</dbReference>
<keyword evidence="5" id="KW-0560">Oxidoreductase</keyword>
<dbReference type="Pfam" id="PF03460">
    <property type="entry name" value="NIR_SIR_ferr"/>
    <property type="match status" value="2"/>
</dbReference>
<feature type="domain" description="Nitrite/Sulfite reductase ferredoxin-like" evidence="10">
    <location>
        <begin position="380"/>
        <end position="446"/>
    </location>
</feature>
<dbReference type="InterPro" id="IPR006067">
    <property type="entry name" value="NO2/SO3_Rdtase_4Fe4S_dom"/>
</dbReference>
<evidence type="ECO:0000313" key="11">
    <source>
        <dbReference type="EMBL" id="SUS07295.1"/>
    </source>
</evidence>
<evidence type="ECO:0000256" key="5">
    <source>
        <dbReference type="ARBA" id="ARBA00023002"/>
    </source>
</evidence>
<evidence type="ECO:0000256" key="6">
    <source>
        <dbReference type="ARBA" id="ARBA00023004"/>
    </source>
</evidence>
<dbReference type="NCBIfam" id="NF007126">
    <property type="entry name" value="PRK09567.1"/>
    <property type="match status" value="1"/>
</dbReference>
<organism evidence="11">
    <name type="scientific">metagenome</name>
    <dbReference type="NCBI Taxonomy" id="256318"/>
    <lineage>
        <taxon>unclassified sequences</taxon>
        <taxon>metagenomes</taxon>
    </lineage>
</organism>
<keyword evidence="3" id="KW-0349">Heme</keyword>
<feature type="domain" description="Nitrite/Sulfite reductase ferredoxin-like" evidence="10">
    <location>
        <begin position="127"/>
        <end position="186"/>
    </location>
</feature>
<evidence type="ECO:0000256" key="8">
    <source>
        <dbReference type="SAM" id="MobiDB-lite"/>
    </source>
</evidence>
<evidence type="ECO:0000256" key="2">
    <source>
        <dbReference type="ARBA" id="ARBA00022485"/>
    </source>
</evidence>
<dbReference type="InterPro" id="IPR012798">
    <property type="entry name" value="Cbl_synth_CobG-like"/>
</dbReference>
<dbReference type="SUPFAM" id="SSF55124">
    <property type="entry name" value="Nitrite/Sulfite reductase N-terminal domain-like"/>
    <property type="match status" value="2"/>
</dbReference>
<dbReference type="GO" id="GO:0016491">
    <property type="term" value="F:oxidoreductase activity"/>
    <property type="evidence" value="ECO:0007669"/>
    <property type="project" value="UniProtKB-KW"/>
</dbReference>
<dbReference type="InterPro" id="IPR036136">
    <property type="entry name" value="Nit/Sulf_reduc_fer-like_dom_sf"/>
</dbReference>
<evidence type="ECO:0000259" key="10">
    <source>
        <dbReference type="Pfam" id="PF03460"/>
    </source>
</evidence>
<feature type="domain" description="Nitrite/sulphite reductase 4Fe-4S" evidence="9">
    <location>
        <begin position="460"/>
        <end position="603"/>
    </location>
</feature>
<dbReference type="GO" id="GO:0046872">
    <property type="term" value="F:metal ion binding"/>
    <property type="evidence" value="ECO:0007669"/>
    <property type="project" value="UniProtKB-KW"/>
</dbReference>
<evidence type="ECO:0000256" key="7">
    <source>
        <dbReference type="ARBA" id="ARBA00023014"/>
    </source>
</evidence>
<evidence type="ECO:0000256" key="4">
    <source>
        <dbReference type="ARBA" id="ARBA00022723"/>
    </source>
</evidence>
<dbReference type="AlphaFoldDB" id="A0A380TFS8"/>
<keyword evidence="4" id="KW-0479">Metal-binding</keyword>
<dbReference type="SUPFAM" id="SSF56014">
    <property type="entry name" value="Nitrite and sulphite reductase 4Fe-4S domain-like"/>
    <property type="match status" value="2"/>
</dbReference>
<dbReference type="PRINTS" id="PR00397">
    <property type="entry name" value="SIROHAEM"/>
</dbReference>
<evidence type="ECO:0000256" key="1">
    <source>
        <dbReference type="ARBA" id="ARBA00010429"/>
    </source>
</evidence>
<name>A0A380TFS8_9ZZZZ</name>
<protein>
    <submittedName>
        <fullName evidence="11">Ferredoxin--nitrite reductase</fullName>
    </submittedName>
</protein>
<accession>A0A380TFS8</accession>
<feature type="region of interest" description="Disordered" evidence="8">
    <location>
        <begin position="29"/>
        <end position="59"/>
    </location>
</feature>
<dbReference type="PANTHER" id="PTHR32439:SF0">
    <property type="entry name" value="FERREDOXIN--NITRITE REDUCTASE, CHLOROPLASTIC"/>
    <property type="match status" value="1"/>
</dbReference>
<feature type="compositionally biased region" description="Low complexity" evidence="8">
    <location>
        <begin position="44"/>
        <end position="55"/>
    </location>
</feature>
<dbReference type="Gene3D" id="3.30.413.10">
    <property type="entry name" value="Sulfite Reductase Hemoprotein, domain 1"/>
    <property type="match status" value="2"/>
</dbReference>
<feature type="domain" description="Nitrite/sulphite reductase 4Fe-4S" evidence="9">
    <location>
        <begin position="196"/>
        <end position="355"/>
    </location>
</feature>
<dbReference type="EMBL" id="UIDG01000344">
    <property type="protein sequence ID" value="SUS07295.1"/>
    <property type="molecule type" value="Genomic_DNA"/>
</dbReference>
<dbReference type="PANTHER" id="PTHR32439">
    <property type="entry name" value="FERREDOXIN--NITRITE REDUCTASE, CHLOROPLASTIC"/>
    <property type="match status" value="1"/>
</dbReference>
<sequence>MTNSQDFTPEQKRYLEGYVSGVQASRVSKRLPPIAGTADPVQTARPSPASNPAAATGPDAVHIRAQDRVLDAGGKLVAEETAKREEHPFDMYARMKRAAREEAFPKGGDVFRWKFHGLFYVAPAQNAFMCRMRIPNGILSAWQFRGVADLAERCGGGYADVTTRANLQIREIDAAHGIEVIETLQALGLTPRGSGADNIRNVTGSPLAGIDPIELIDTRPLASEWHYHILNDRSLYGLPRKFNVAFDGGGRLAVLEETNDIGFQAVRVPAGASTAVEPGVWFRLALGGITGHRDLARDTGIVLRPGECTEVADAIVRVFIDHGDRTNRTKARLKYLLDAWGFEKFMGEVETRLGRTLLRLPLDACAPRPPVDRLGHIGVHAQAQDGLSYIGVVLPVGRVTTAQMRAIADIAVSLGDGDIRLTVWQNLLLSGIPDARIGEAQAAIEAAGLDWRASSVRAGLVACTGNAGCRFAASDTKRHAQAIADHIDGCLALDTPINIHLTGCHNSCAQHYIGDIGLLGARVAVDEDGEETVEGYHVFIGGGYANDAALGREFRRDVKAEDVPELIERMLRVYLAQRADPAETFQQFSARFDIQHFQTLVDSERR</sequence>
<proteinExistence type="inferred from homology"/>
<comment type="similarity">
    <text evidence="1">Belongs to the nitrite and sulfite reductase 4Fe-4S domain family.</text>
</comment>
<keyword evidence="7" id="KW-0411">Iron-sulfur</keyword>
<dbReference type="InterPro" id="IPR045854">
    <property type="entry name" value="NO2/SO3_Rdtase_4Fe4S_sf"/>
</dbReference>
<evidence type="ECO:0000259" key="9">
    <source>
        <dbReference type="Pfam" id="PF01077"/>
    </source>
</evidence>
<dbReference type="NCBIfam" id="TIGR02435">
    <property type="entry name" value="CobG"/>
    <property type="match status" value="1"/>
</dbReference>
<keyword evidence="6" id="KW-0408">Iron</keyword>
<dbReference type="InterPro" id="IPR051329">
    <property type="entry name" value="NIR_SIR_4Fe-4S"/>
</dbReference>
<dbReference type="GO" id="GO:0020037">
    <property type="term" value="F:heme binding"/>
    <property type="evidence" value="ECO:0007669"/>
    <property type="project" value="InterPro"/>
</dbReference>
<dbReference type="GO" id="GO:0051539">
    <property type="term" value="F:4 iron, 4 sulfur cluster binding"/>
    <property type="evidence" value="ECO:0007669"/>
    <property type="project" value="UniProtKB-KW"/>
</dbReference>
<reference evidence="11" key="1">
    <citation type="submission" date="2018-07" db="EMBL/GenBank/DDBJ databases">
        <authorList>
            <person name="Quirk P.G."/>
            <person name="Krulwich T.A."/>
        </authorList>
    </citation>
    <scope>NUCLEOTIDE SEQUENCE</scope>
</reference>
<evidence type="ECO:0000256" key="3">
    <source>
        <dbReference type="ARBA" id="ARBA00022617"/>
    </source>
</evidence>